<accession>A0ACB9IT72</accession>
<dbReference type="EMBL" id="CM042024">
    <property type="protein sequence ID" value="KAI3811037.1"/>
    <property type="molecule type" value="Genomic_DNA"/>
</dbReference>
<dbReference type="Proteomes" id="UP001056120">
    <property type="component" value="Linkage Group LG07"/>
</dbReference>
<evidence type="ECO:0000313" key="2">
    <source>
        <dbReference type="Proteomes" id="UP001056120"/>
    </source>
</evidence>
<reference evidence="1 2" key="2">
    <citation type="journal article" date="2022" name="Mol. Ecol. Resour.">
        <title>The genomes of chicory, endive, great burdock and yacon provide insights into Asteraceae paleo-polyploidization history and plant inulin production.</title>
        <authorList>
            <person name="Fan W."/>
            <person name="Wang S."/>
            <person name="Wang H."/>
            <person name="Wang A."/>
            <person name="Jiang F."/>
            <person name="Liu H."/>
            <person name="Zhao H."/>
            <person name="Xu D."/>
            <person name="Zhang Y."/>
        </authorList>
    </citation>
    <scope>NUCLEOTIDE SEQUENCE [LARGE SCALE GENOMIC DNA]</scope>
    <source>
        <strain evidence="2">cv. Yunnan</strain>
        <tissue evidence="1">Leaves</tissue>
    </source>
</reference>
<organism evidence="1 2">
    <name type="scientific">Smallanthus sonchifolius</name>
    <dbReference type="NCBI Taxonomy" id="185202"/>
    <lineage>
        <taxon>Eukaryota</taxon>
        <taxon>Viridiplantae</taxon>
        <taxon>Streptophyta</taxon>
        <taxon>Embryophyta</taxon>
        <taxon>Tracheophyta</taxon>
        <taxon>Spermatophyta</taxon>
        <taxon>Magnoliopsida</taxon>
        <taxon>eudicotyledons</taxon>
        <taxon>Gunneridae</taxon>
        <taxon>Pentapetalae</taxon>
        <taxon>asterids</taxon>
        <taxon>campanulids</taxon>
        <taxon>Asterales</taxon>
        <taxon>Asteraceae</taxon>
        <taxon>Asteroideae</taxon>
        <taxon>Heliantheae alliance</taxon>
        <taxon>Millerieae</taxon>
        <taxon>Smallanthus</taxon>
    </lineage>
</organism>
<protein>
    <submittedName>
        <fullName evidence="1">Uncharacterized protein</fullName>
    </submittedName>
</protein>
<sequence>MLLIEAMICSKDVAADGLKAIRRNFVPADNLRQSVANPLLQRIRPLRTGTEMAGTCAEWTSSLVRVT</sequence>
<reference evidence="2" key="1">
    <citation type="journal article" date="2022" name="Mol. Ecol. Resour.">
        <title>The genomes of chicory, endive, great burdock and yacon provide insights into Asteraceae palaeo-polyploidization history and plant inulin production.</title>
        <authorList>
            <person name="Fan W."/>
            <person name="Wang S."/>
            <person name="Wang H."/>
            <person name="Wang A."/>
            <person name="Jiang F."/>
            <person name="Liu H."/>
            <person name="Zhao H."/>
            <person name="Xu D."/>
            <person name="Zhang Y."/>
        </authorList>
    </citation>
    <scope>NUCLEOTIDE SEQUENCE [LARGE SCALE GENOMIC DNA]</scope>
    <source>
        <strain evidence="2">cv. Yunnan</strain>
    </source>
</reference>
<gene>
    <name evidence="1" type="ORF">L1987_20752</name>
</gene>
<name>A0ACB9IT72_9ASTR</name>
<proteinExistence type="predicted"/>
<keyword evidence="2" id="KW-1185">Reference proteome</keyword>
<evidence type="ECO:0000313" key="1">
    <source>
        <dbReference type="EMBL" id="KAI3811037.1"/>
    </source>
</evidence>
<comment type="caution">
    <text evidence="1">The sequence shown here is derived from an EMBL/GenBank/DDBJ whole genome shotgun (WGS) entry which is preliminary data.</text>
</comment>